<evidence type="ECO:0000313" key="4">
    <source>
        <dbReference type="Proteomes" id="UP000236884"/>
    </source>
</evidence>
<gene>
    <name evidence="3" type="ORF">GJW-30_1_03351</name>
</gene>
<dbReference type="EMBL" id="AP014946">
    <property type="protein sequence ID" value="BAT60801.1"/>
    <property type="molecule type" value="Genomic_DNA"/>
</dbReference>
<evidence type="ECO:0000256" key="1">
    <source>
        <dbReference type="SAM" id="MobiDB-lite"/>
    </source>
</evidence>
<organism evidence="3 4">
    <name type="scientific">Variibacter gotjawalensis</name>
    <dbReference type="NCBI Taxonomy" id="1333996"/>
    <lineage>
        <taxon>Bacteria</taxon>
        <taxon>Pseudomonadati</taxon>
        <taxon>Pseudomonadota</taxon>
        <taxon>Alphaproteobacteria</taxon>
        <taxon>Hyphomicrobiales</taxon>
        <taxon>Nitrobacteraceae</taxon>
        <taxon>Variibacter</taxon>
    </lineage>
</organism>
<evidence type="ECO:0000256" key="2">
    <source>
        <dbReference type="SAM" id="SignalP"/>
    </source>
</evidence>
<dbReference type="Proteomes" id="UP000236884">
    <property type="component" value="Chromosome"/>
</dbReference>
<feature type="signal peptide" evidence="2">
    <location>
        <begin position="1"/>
        <end position="21"/>
    </location>
</feature>
<name>A0A0S3PXX5_9BRAD</name>
<evidence type="ECO:0000313" key="3">
    <source>
        <dbReference type="EMBL" id="BAT60801.1"/>
    </source>
</evidence>
<feature type="chain" id="PRO_5006615878" evidence="2">
    <location>
        <begin position="22"/>
        <end position="84"/>
    </location>
</feature>
<protein>
    <submittedName>
        <fullName evidence="3">Uncharacterized protein</fullName>
    </submittedName>
</protein>
<proteinExistence type="predicted"/>
<dbReference type="KEGG" id="vgo:GJW-30_1_03351"/>
<keyword evidence="4" id="KW-1185">Reference proteome</keyword>
<dbReference type="AlphaFoldDB" id="A0A0S3PXX5"/>
<keyword evidence="2" id="KW-0732">Signal</keyword>
<accession>A0A0S3PXX5</accession>
<feature type="region of interest" description="Disordered" evidence="1">
    <location>
        <begin position="55"/>
        <end position="84"/>
    </location>
</feature>
<sequence>MKKIILAAVGATALLATPALAQSVRYERGPVAPYVSQYGYSEGYVSERPYYGRGVRDNNGHYRGNDPDPNVRLDLRRDNWEQGG</sequence>
<reference evidence="3 4" key="1">
    <citation type="submission" date="2015-08" db="EMBL/GenBank/DDBJ databases">
        <title>Investigation of the bacterial diversity of lava forest soil.</title>
        <authorList>
            <person name="Lee J.S."/>
        </authorList>
    </citation>
    <scope>NUCLEOTIDE SEQUENCE [LARGE SCALE GENOMIC DNA]</scope>
    <source>
        <strain evidence="3 4">GJW-30</strain>
    </source>
</reference>
<dbReference type="RefSeq" id="WP_096357335.1">
    <property type="nucleotide sequence ID" value="NZ_AP014946.1"/>
</dbReference>